<keyword evidence="6" id="KW-0408">Iron</keyword>
<feature type="domain" description="FAD-binding PCMH-type" evidence="9">
    <location>
        <begin position="59"/>
        <end position="272"/>
    </location>
</feature>
<dbReference type="Pfam" id="PF02754">
    <property type="entry name" value="CCG"/>
    <property type="match status" value="1"/>
</dbReference>
<keyword evidence="2" id="KW-0285">Flavoprotein</keyword>
<feature type="compositionally biased region" description="Low complexity" evidence="8">
    <location>
        <begin position="984"/>
        <end position="1000"/>
    </location>
</feature>
<dbReference type="InterPro" id="IPR004017">
    <property type="entry name" value="Cys_rich_dom"/>
</dbReference>
<dbReference type="InterPro" id="IPR016166">
    <property type="entry name" value="FAD-bd_PCMH"/>
</dbReference>
<evidence type="ECO:0000313" key="10">
    <source>
        <dbReference type="EMBL" id="MFD2674337.1"/>
    </source>
</evidence>
<dbReference type="PROSITE" id="PS00198">
    <property type="entry name" value="4FE4S_FER_1"/>
    <property type="match status" value="1"/>
</dbReference>
<dbReference type="Pfam" id="PF01565">
    <property type="entry name" value="FAD_binding_4"/>
    <property type="match status" value="1"/>
</dbReference>
<dbReference type="InterPro" id="IPR036318">
    <property type="entry name" value="FAD-bd_PCMH-like_sf"/>
</dbReference>
<dbReference type="PANTHER" id="PTHR11748">
    <property type="entry name" value="D-LACTATE DEHYDROGENASE"/>
    <property type="match status" value="1"/>
</dbReference>
<evidence type="ECO:0000256" key="8">
    <source>
        <dbReference type="SAM" id="MobiDB-lite"/>
    </source>
</evidence>
<accession>A0ABW5RK35</accession>
<keyword evidence="4" id="KW-0274">FAD</keyword>
<dbReference type="InterPro" id="IPR017896">
    <property type="entry name" value="4Fe4S_Fe-S-bd"/>
</dbReference>
<evidence type="ECO:0000313" key="11">
    <source>
        <dbReference type="Proteomes" id="UP001597453"/>
    </source>
</evidence>
<keyword evidence="11" id="KW-1185">Reference proteome</keyword>
<evidence type="ECO:0000256" key="6">
    <source>
        <dbReference type="ARBA" id="ARBA00023004"/>
    </source>
</evidence>
<evidence type="ECO:0000256" key="7">
    <source>
        <dbReference type="ARBA" id="ARBA00023014"/>
    </source>
</evidence>
<proteinExistence type="predicted"/>
<evidence type="ECO:0000256" key="3">
    <source>
        <dbReference type="ARBA" id="ARBA00022723"/>
    </source>
</evidence>
<dbReference type="SUPFAM" id="SSF55103">
    <property type="entry name" value="FAD-linked oxidases, C-terminal domain"/>
    <property type="match status" value="1"/>
</dbReference>
<dbReference type="InterPro" id="IPR016164">
    <property type="entry name" value="FAD-linked_Oxase-like_C"/>
</dbReference>
<dbReference type="InterPro" id="IPR004113">
    <property type="entry name" value="FAD-bd_oxidored_4_C"/>
</dbReference>
<dbReference type="PROSITE" id="PS51387">
    <property type="entry name" value="FAD_PCMH"/>
    <property type="match status" value="1"/>
</dbReference>
<protein>
    <submittedName>
        <fullName evidence="10">FAD-binding and (Fe-S)-binding domain-containing protein</fullName>
    </submittedName>
</protein>
<name>A0ABW5RK35_9MICO</name>
<feature type="region of interest" description="Disordered" evidence="8">
    <location>
        <begin position="972"/>
        <end position="1006"/>
    </location>
</feature>
<dbReference type="Proteomes" id="UP001597453">
    <property type="component" value="Unassembled WGS sequence"/>
</dbReference>
<dbReference type="InterPro" id="IPR016171">
    <property type="entry name" value="Vanillyl_alc_oxidase_C-sub2"/>
</dbReference>
<evidence type="ECO:0000259" key="9">
    <source>
        <dbReference type="PROSITE" id="PS51387"/>
    </source>
</evidence>
<dbReference type="PANTHER" id="PTHR11748:SF119">
    <property type="entry name" value="D-2-HYDROXYGLUTARATE DEHYDROGENASE"/>
    <property type="match status" value="1"/>
</dbReference>
<keyword evidence="5" id="KW-0560">Oxidoreductase</keyword>
<dbReference type="SUPFAM" id="SSF46548">
    <property type="entry name" value="alpha-helical ferredoxin"/>
    <property type="match status" value="1"/>
</dbReference>
<dbReference type="Pfam" id="PF13183">
    <property type="entry name" value="Fer4_8"/>
    <property type="match status" value="1"/>
</dbReference>
<dbReference type="InterPro" id="IPR016169">
    <property type="entry name" value="FAD-bd_PCMH_sub2"/>
</dbReference>
<dbReference type="Pfam" id="PF02913">
    <property type="entry name" value="FAD-oxidase_C"/>
    <property type="match status" value="1"/>
</dbReference>
<reference evidence="11" key="1">
    <citation type="journal article" date="2019" name="Int. J. Syst. Evol. Microbiol.">
        <title>The Global Catalogue of Microorganisms (GCM) 10K type strain sequencing project: providing services to taxonomists for standard genome sequencing and annotation.</title>
        <authorList>
            <consortium name="The Broad Institute Genomics Platform"/>
            <consortium name="The Broad Institute Genome Sequencing Center for Infectious Disease"/>
            <person name="Wu L."/>
            <person name="Ma J."/>
        </authorList>
    </citation>
    <scope>NUCLEOTIDE SEQUENCE [LARGE SCALE GENOMIC DNA]</scope>
    <source>
        <strain evidence="11">TISTR 1511</strain>
    </source>
</reference>
<dbReference type="SUPFAM" id="SSF56176">
    <property type="entry name" value="FAD-binding/transporter-associated domain-like"/>
    <property type="match status" value="1"/>
</dbReference>
<evidence type="ECO:0000256" key="5">
    <source>
        <dbReference type="ARBA" id="ARBA00023002"/>
    </source>
</evidence>
<dbReference type="Gene3D" id="3.30.70.2740">
    <property type="match status" value="1"/>
</dbReference>
<dbReference type="InterPro" id="IPR017900">
    <property type="entry name" value="4Fe4S_Fe_S_CS"/>
</dbReference>
<evidence type="ECO:0000256" key="4">
    <source>
        <dbReference type="ARBA" id="ARBA00022827"/>
    </source>
</evidence>
<dbReference type="RefSeq" id="WP_245610535.1">
    <property type="nucleotide sequence ID" value="NZ_JBHUNF010000002.1"/>
</dbReference>
<organism evidence="10 11">
    <name type="scientific">Gulosibacter bifidus</name>
    <dbReference type="NCBI Taxonomy" id="272239"/>
    <lineage>
        <taxon>Bacteria</taxon>
        <taxon>Bacillati</taxon>
        <taxon>Actinomycetota</taxon>
        <taxon>Actinomycetes</taxon>
        <taxon>Micrococcales</taxon>
        <taxon>Microbacteriaceae</taxon>
        <taxon>Gulosibacter</taxon>
    </lineage>
</organism>
<keyword evidence="7" id="KW-0411">Iron-sulfur</keyword>
<dbReference type="Gene3D" id="1.10.45.10">
    <property type="entry name" value="Vanillyl-alcohol Oxidase, Chain A, domain 4"/>
    <property type="match status" value="1"/>
</dbReference>
<dbReference type="Gene3D" id="3.30.465.10">
    <property type="match status" value="1"/>
</dbReference>
<evidence type="ECO:0000256" key="1">
    <source>
        <dbReference type="ARBA" id="ARBA00001974"/>
    </source>
</evidence>
<comment type="cofactor">
    <cofactor evidence="1">
        <name>FAD</name>
        <dbReference type="ChEBI" id="CHEBI:57692"/>
    </cofactor>
</comment>
<comment type="caution">
    <text evidence="10">The sequence shown here is derived from an EMBL/GenBank/DDBJ whole genome shotgun (WGS) entry which is preliminary data.</text>
</comment>
<keyword evidence="3" id="KW-0479">Metal-binding</keyword>
<evidence type="ECO:0000256" key="2">
    <source>
        <dbReference type="ARBA" id="ARBA00022630"/>
    </source>
</evidence>
<dbReference type="InterPro" id="IPR006094">
    <property type="entry name" value="Oxid_FAD_bind_N"/>
</dbReference>
<gene>
    <name evidence="10" type="ORF">ACFSUQ_03350</name>
</gene>
<sequence>MTRYRKATAAAMTISEAQPETKLSADQRDLAAMIRERIEGEVDASTLRRAEYSSDAGNYRITPELVAFPKTAEDLISIADVSRATGTPLHMRGAGTSIAGNAIGRGIVVDTSRYLNRIHEIDPETKTARIDPGVIVAQLQHAAKPYGLRFGPDPSTWTRCTIGGMIGNNACGSHSLAFGRTADNIVDLDVLDGTGRRFTAADDLSVVPGLDEFTLRHLATIRTEFGRFGRQVSGYALEALLPERGHNLAQLLVGSEGTLGVVLGATVKLVDVPSAPVTIALGYESMFAAADDIPALLAHKPGAIEGLDARLVEAVRRSHGAGAVAALPEGGGWLLIEMPGATQEEALDRAHKLVSASAAVSSNIVADPVEARPIWRVREDGVGLASRTQEGEQAWPGFEDAAVPPERLGEYLRKFDELTESHGISGMPYGHFGDGCIHVRLAIPMEKDGAALRRFMLDAGRLVGEFGGSISGEHGDGRARSELLPFMYSDEAIAAFGELKSLFDPNNLLNPEVLVNPAPLDADLRRPQALPTPRIRGGFSWHEDGGDFTRAVHRCVGMGKCRADNRAAGGFMCPSYLATKDETHSTRGRARVLQEMTNGKLVKDGWKSKEVAESLDFCLSCKACANDCPAGVDVAAYKSETLYRKYKGRLRPINHYVLGQLPRWEKIMSPLAPLVNGMFKLGWLRKVMLPLAGVDARRTIPPISRRTFMQDRKRALRAGQAVAVDAPRTQAPRVMVWADSFSNGFAPGIDHDVVKVLEAVGLEVVTPQNSVCCGLTWISTGQLDGARARLSKLMDEFMPMVAAGIPIVGVEPSCTAVLRSDLLELFPDDERAAAIAANTFTLAEVLAGKAPVEVTTDGVLPRLDGLELVVQPHCHQHSVIGFNDDKALLNSLGAELTQLSGCCGLAGNFGLEKGHYEVSVAVAENSLLPALRQASDDAIFLADGFSCRTQAEQLAGREGVHLATLLIERMQPVTEASTERDTTASDSTASDSTASDTTASNTEPSA</sequence>
<dbReference type="EMBL" id="JBHUNF010000002">
    <property type="protein sequence ID" value="MFD2674337.1"/>
    <property type="molecule type" value="Genomic_DNA"/>
</dbReference>